<dbReference type="SMART" id="SM00850">
    <property type="entry name" value="LytTR"/>
    <property type="match status" value="1"/>
</dbReference>
<sequence>MLINAYEMGTDKGGTLNWSDLRLHFVDTFSLLFSSVTFYVWTATLGFAVLAGPFGSYDTMSWPIRTAYWAAVITAAILVGFAARATMRALLGGRHPALFDLGASFLVGIALGPLIWFLRGWMDPILAHEDLNPIKITLNSFLIACGVFVVRRQIGAEAPTSYWSQPAPKPETPAQTRLHRRLSCPPFAEIHRLSANNHYVEVATSDGIETLRLRLVDAIEEMEPVAGICTHRSHWVAFAAISGTERESGGKIFLLLKNGDRVPVSRKYRPNLEAAGVIDSLDAVFQAR</sequence>
<dbReference type="RefSeq" id="WP_081507608.1">
    <property type="nucleotide sequence ID" value="NZ_CP020474.1"/>
</dbReference>
<dbReference type="InterPro" id="IPR007492">
    <property type="entry name" value="LytTR_DNA-bd_dom"/>
</dbReference>
<feature type="transmembrane region" description="Helical" evidence="1">
    <location>
        <begin position="131"/>
        <end position="150"/>
    </location>
</feature>
<dbReference type="OrthoDB" id="7028951at2"/>
<dbReference type="EMBL" id="CP020474">
    <property type="protein sequence ID" value="ARE84167.1"/>
    <property type="molecule type" value="Genomic_DNA"/>
</dbReference>
<evidence type="ECO:0000313" key="3">
    <source>
        <dbReference type="EMBL" id="ARE84167.1"/>
    </source>
</evidence>
<dbReference type="Pfam" id="PF04397">
    <property type="entry name" value="LytTR"/>
    <property type="match status" value="1"/>
</dbReference>
<feature type="transmembrane region" description="Helical" evidence="1">
    <location>
        <begin position="31"/>
        <end position="54"/>
    </location>
</feature>
<name>A0A1V0RQW9_9RHOB</name>
<dbReference type="Proteomes" id="UP000192273">
    <property type="component" value="Chromosome"/>
</dbReference>
<keyword evidence="1" id="KW-1133">Transmembrane helix</keyword>
<keyword evidence="1" id="KW-0812">Transmembrane</keyword>
<organism evidence="3 4">
    <name type="scientific">Roseovarius mucosus</name>
    <dbReference type="NCBI Taxonomy" id="215743"/>
    <lineage>
        <taxon>Bacteria</taxon>
        <taxon>Pseudomonadati</taxon>
        <taxon>Pseudomonadota</taxon>
        <taxon>Alphaproteobacteria</taxon>
        <taxon>Rhodobacterales</taxon>
        <taxon>Roseobacteraceae</taxon>
        <taxon>Roseovarius</taxon>
    </lineage>
</organism>
<keyword evidence="4" id="KW-1185">Reference proteome</keyword>
<evidence type="ECO:0000313" key="4">
    <source>
        <dbReference type="Proteomes" id="UP000192273"/>
    </source>
</evidence>
<protein>
    <submittedName>
        <fullName evidence="3">LytTr DNA-binding domain protein</fullName>
    </submittedName>
</protein>
<feature type="domain" description="HTH LytTR-type" evidence="2">
    <location>
        <begin position="186"/>
        <end position="278"/>
    </location>
</feature>
<dbReference type="GO" id="GO:0003677">
    <property type="term" value="F:DNA binding"/>
    <property type="evidence" value="ECO:0007669"/>
    <property type="project" value="UniProtKB-KW"/>
</dbReference>
<feature type="transmembrane region" description="Helical" evidence="1">
    <location>
        <begin position="66"/>
        <end position="85"/>
    </location>
</feature>
<reference evidence="3 4" key="1">
    <citation type="submission" date="2017-03" db="EMBL/GenBank/DDBJ databases">
        <title>Genome Sequence of Roseovarius mucosus strain SMR3 Isolated from a culture of the Diatom Skeletonema marinoi.</title>
        <authorList>
            <person name="Topel M."/>
            <person name="Pinder M."/>
            <person name="Johansson O.N."/>
            <person name="Kourtchenko O."/>
            <person name="Godhe A."/>
            <person name="Clarke A.K."/>
        </authorList>
    </citation>
    <scope>NUCLEOTIDE SEQUENCE [LARGE SCALE GENOMIC DNA]</scope>
    <source>
        <strain evidence="3 4">SMR3</strain>
    </source>
</reference>
<evidence type="ECO:0000256" key="1">
    <source>
        <dbReference type="SAM" id="Phobius"/>
    </source>
</evidence>
<accession>A0A1V0RQW9</accession>
<feature type="transmembrane region" description="Helical" evidence="1">
    <location>
        <begin position="97"/>
        <end position="119"/>
    </location>
</feature>
<gene>
    <name evidence="3" type="ORF">ROSMUCSMR3_02698</name>
</gene>
<dbReference type="KEGG" id="rmm:ROSMUCSMR3_02698"/>
<dbReference type="Gene3D" id="2.40.50.1020">
    <property type="entry name" value="LytTr DNA-binding domain"/>
    <property type="match status" value="1"/>
</dbReference>
<keyword evidence="3" id="KW-0238">DNA-binding</keyword>
<proteinExistence type="predicted"/>
<evidence type="ECO:0000259" key="2">
    <source>
        <dbReference type="PROSITE" id="PS50930"/>
    </source>
</evidence>
<dbReference type="PROSITE" id="PS50930">
    <property type="entry name" value="HTH_LYTTR"/>
    <property type="match status" value="1"/>
</dbReference>
<dbReference type="AlphaFoldDB" id="A0A1V0RQW9"/>
<keyword evidence="1" id="KW-0472">Membrane</keyword>